<evidence type="ECO:0000259" key="1">
    <source>
        <dbReference type="PROSITE" id="PS51819"/>
    </source>
</evidence>
<dbReference type="Pfam" id="PF22677">
    <property type="entry name" value="Ble-like_N"/>
    <property type="match status" value="1"/>
</dbReference>
<name>A0A6J7REU0_9ZZZZ</name>
<dbReference type="InterPro" id="IPR052164">
    <property type="entry name" value="Anthracycline_SecMetBiosynth"/>
</dbReference>
<reference evidence="4" key="1">
    <citation type="submission" date="2020-05" db="EMBL/GenBank/DDBJ databases">
        <authorList>
            <person name="Chiriac C."/>
            <person name="Salcher M."/>
            <person name="Ghai R."/>
            <person name="Kavagutti S V."/>
        </authorList>
    </citation>
    <scope>NUCLEOTIDE SEQUENCE</scope>
</reference>
<evidence type="ECO:0000313" key="4">
    <source>
        <dbReference type="EMBL" id="CAB5027252.1"/>
    </source>
</evidence>
<gene>
    <name evidence="2" type="ORF">UFOPK3268_00208</name>
    <name evidence="3" type="ORF">UFOPK3752_00598</name>
    <name evidence="4" type="ORF">UFOPK4150_00637</name>
</gene>
<organism evidence="4">
    <name type="scientific">freshwater metagenome</name>
    <dbReference type="NCBI Taxonomy" id="449393"/>
    <lineage>
        <taxon>unclassified sequences</taxon>
        <taxon>metagenomes</taxon>
        <taxon>ecological metagenomes</taxon>
    </lineage>
</organism>
<dbReference type="InterPro" id="IPR037523">
    <property type="entry name" value="VOC_core"/>
</dbReference>
<sequence length="122" mass="13112">MSKVVHFEIPVDNEQRATAFYNDVLGWEVSRFGDGPYWLVRAGAESEPGADGALLARDDLHRSPVLTASVENMDDALARVVVGGGQVVQGKLPIPSMGWSAYIVDPEGNTIGLFQPDQRAGS</sequence>
<dbReference type="EMBL" id="CAFBIZ010000014">
    <property type="protein sequence ID" value="CAB4846444.1"/>
    <property type="molecule type" value="Genomic_DNA"/>
</dbReference>
<proteinExistence type="predicted"/>
<accession>A0A6J7REU0</accession>
<dbReference type="InterPro" id="IPR029068">
    <property type="entry name" value="Glyas_Bleomycin-R_OHBP_Dase"/>
</dbReference>
<dbReference type="SUPFAM" id="SSF54593">
    <property type="entry name" value="Glyoxalase/Bleomycin resistance protein/Dihydroxybiphenyl dioxygenase"/>
    <property type="match status" value="1"/>
</dbReference>
<dbReference type="PROSITE" id="PS51819">
    <property type="entry name" value="VOC"/>
    <property type="match status" value="1"/>
</dbReference>
<evidence type="ECO:0000313" key="3">
    <source>
        <dbReference type="EMBL" id="CAB4933699.1"/>
    </source>
</evidence>
<protein>
    <submittedName>
        <fullName evidence="4">Unannotated protein</fullName>
    </submittedName>
</protein>
<dbReference type="PANTHER" id="PTHR33993">
    <property type="entry name" value="GLYOXALASE-RELATED"/>
    <property type="match status" value="1"/>
</dbReference>
<dbReference type="AlphaFoldDB" id="A0A6J7REU0"/>
<dbReference type="InterPro" id="IPR053863">
    <property type="entry name" value="Glyoxy/Ble-like_N"/>
</dbReference>
<evidence type="ECO:0000313" key="2">
    <source>
        <dbReference type="EMBL" id="CAB4846444.1"/>
    </source>
</evidence>
<dbReference type="EMBL" id="CAFBPU010000010">
    <property type="protein sequence ID" value="CAB5027252.1"/>
    <property type="molecule type" value="Genomic_DNA"/>
</dbReference>
<dbReference type="EMBL" id="CAFBND010000016">
    <property type="protein sequence ID" value="CAB4933699.1"/>
    <property type="molecule type" value="Genomic_DNA"/>
</dbReference>
<dbReference type="Gene3D" id="3.10.180.10">
    <property type="entry name" value="2,3-Dihydroxybiphenyl 1,2-Dioxygenase, domain 1"/>
    <property type="match status" value="1"/>
</dbReference>
<feature type="domain" description="VOC" evidence="1">
    <location>
        <begin position="3"/>
        <end position="116"/>
    </location>
</feature>
<dbReference type="PANTHER" id="PTHR33993:SF2">
    <property type="entry name" value="VOC DOMAIN-CONTAINING PROTEIN"/>
    <property type="match status" value="1"/>
</dbReference>